<evidence type="ECO:0008006" key="4">
    <source>
        <dbReference type="Google" id="ProtNLM"/>
    </source>
</evidence>
<dbReference type="Gene3D" id="2.120.10.80">
    <property type="entry name" value="Kelch-type beta propeller"/>
    <property type="match status" value="1"/>
</dbReference>
<feature type="compositionally biased region" description="Acidic residues" evidence="1">
    <location>
        <begin position="39"/>
        <end position="51"/>
    </location>
</feature>
<gene>
    <name evidence="2" type="ORF">PIB30_002246</name>
</gene>
<evidence type="ECO:0000313" key="3">
    <source>
        <dbReference type="Proteomes" id="UP001341840"/>
    </source>
</evidence>
<comment type="caution">
    <text evidence="2">The sequence shown here is derived from an EMBL/GenBank/DDBJ whole genome shotgun (WGS) entry which is preliminary data.</text>
</comment>
<dbReference type="SUPFAM" id="SSF117281">
    <property type="entry name" value="Kelch motif"/>
    <property type="match status" value="1"/>
</dbReference>
<accession>A0ABU6T2M2</accession>
<protein>
    <recommendedName>
        <fullName evidence="4">F-box/kelch-repeat protein SKIP25</fullName>
    </recommendedName>
</protein>
<organism evidence="2 3">
    <name type="scientific">Stylosanthes scabra</name>
    <dbReference type="NCBI Taxonomy" id="79078"/>
    <lineage>
        <taxon>Eukaryota</taxon>
        <taxon>Viridiplantae</taxon>
        <taxon>Streptophyta</taxon>
        <taxon>Embryophyta</taxon>
        <taxon>Tracheophyta</taxon>
        <taxon>Spermatophyta</taxon>
        <taxon>Magnoliopsida</taxon>
        <taxon>eudicotyledons</taxon>
        <taxon>Gunneridae</taxon>
        <taxon>Pentapetalae</taxon>
        <taxon>rosids</taxon>
        <taxon>fabids</taxon>
        <taxon>Fabales</taxon>
        <taxon>Fabaceae</taxon>
        <taxon>Papilionoideae</taxon>
        <taxon>50 kb inversion clade</taxon>
        <taxon>dalbergioids sensu lato</taxon>
        <taxon>Dalbergieae</taxon>
        <taxon>Pterocarpus clade</taxon>
        <taxon>Stylosanthes</taxon>
    </lineage>
</organism>
<dbReference type="InterPro" id="IPR015915">
    <property type="entry name" value="Kelch-typ_b-propeller"/>
</dbReference>
<dbReference type="PANTHER" id="PTHR47590">
    <property type="entry name" value="F-BOX/KELCH-REPEAT PROTEIN SKIP25"/>
    <property type="match status" value="1"/>
</dbReference>
<dbReference type="PANTHER" id="PTHR47590:SF1">
    <property type="entry name" value="F-BOX_KELCH-REPEAT PROTEIN SKIP25"/>
    <property type="match status" value="1"/>
</dbReference>
<evidence type="ECO:0000256" key="1">
    <source>
        <dbReference type="SAM" id="MobiDB-lite"/>
    </source>
</evidence>
<evidence type="ECO:0000313" key="2">
    <source>
        <dbReference type="EMBL" id="MED6142959.1"/>
    </source>
</evidence>
<dbReference type="EMBL" id="JASCZI010090625">
    <property type="protein sequence ID" value="MED6142959.1"/>
    <property type="molecule type" value="Genomic_DNA"/>
</dbReference>
<name>A0ABU6T2M2_9FABA</name>
<reference evidence="2 3" key="1">
    <citation type="journal article" date="2023" name="Plants (Basel)">
        <title>Bridging the Gap: Combining Genomics and Transcriptomics Approaches to Understand Stylosanthes scabra, an Orphan Legume from the Brazilian Caatinga.</title>
        <authorList>
            <person name="Ferreira-Neto J.R.C."/>
            <person name="da Silva M.D."/>
            <person name="Binneck E."/>
            <person name="de Melo N.F."/>
            <person name="da Silva R.H."/>
            <person name="de Melo A.L.T.M."/>
            <person name="Pandolfi V."/>
            <person name="Bustamante F.O."/>
            <person name="Brasileiro-Vidal A.C."/>
            <person name="Benko-Iseppon A.M."/>
        </authorList>
    </citation>
    <scope>NUCLEOTIDE SEQUENCE [LARGE SCALE GENOMIC DNA]</scope>
    <source>
        <tissue evidence="2">Leaves</tissue>
    </source>
</reference>
<dbReference type="Proteomes" id="UP001341840">
    <property type="component" value="Unassembled WGS sequence"/>
</dbReference>
<sequence>MANNIASTANSSIILTTPPTIIKRQRYNNSNQIPKLQEQENDDELEEEEDGVPLIPGLPDHIAQICLTTINPSILFSVCHSWRRLIYSPSFPPFFSLYAILSPHPPPPPPPPLQPHRNHHPAIQFFNFDPISSHWHPLPPPPPHPPLHHLLLRHPSFLSRNLSIQSVSAAGSLVLLAGTTHNLFPALPRPVIFNPATNSWAFGPNLSTPRRWCAAGACKGAIYVASGIGTHFSVEVARSMEKWDTQKNGSQWEKKTALKDGRFSREAIDAVGWKGKLCMVNVKGDAAKEGVVYDVEEDLWKEMPEGMLAGWRGPVADMDEEVMFVIDEVKGILRRYVEEEDSWEEVLEDERLKCAEQISAEGGRVCVVCGSGGGGGGRGGIFVVDVVARPRRIWVVELPEGFEAIAVHVLPRMPITNFSVKV</sequence>
<proteinExistence type="predicted"/>
<feature type="region of interest" description="Disordered" evidence="1">
    <location>
        <begin position="28"/>
        <end position="52"/>
    </location>
</feature>
<keyword evidence="3" id="KW-1185">Reference proteome</keyword>